<feature type="transmembrane region" description="Helical" evidence="11">
    <location>
        <begin position="147"/>
        <end position="164"/>
    </location>
</feature>
<feature type="transmembrane region" description="Helical" evidence="11">
    <location>
        <begin position="106"/>
        <end position="127"/>
    </location>
</feature>
<evidence type="ECO:0000259" key="13">
    <source>
        <dbReference type="PROSITE" id="PS50929"/>
    </source>
</evidence>
<evidence type="ECO:0000256" key="2">
    <source>
        <dbReference type="ARBA" id="ARBA00006493"/>
    </source>
</evidence>
<reference evidence="14" key="1">
    <citation type="submission" date="2022-12" db="EMBL/GenBank/DDBJ databases">
        <authorList>
            <person name="Alioto T."/>
            <person name="Alioto T."/>
            <person name="Gomez Garrido J."/>
        </authorList>
    </citation>
    <scope>NUCLEOTIDE SEQUENCE</scope>
</reference>
<keyword evidence="15" id="KW-1185">Reference proteome</keyword>
<dbReference type="InterPro" id="IPR003593">
    <property type="entry name" value="AAA+_ATPase"/>
</dbReference>
<evidence type="ECO:0000256" key="4">
    <source>
        <dbReference type="ARBA" id="ARBA00022692"/>
    </source>
</evidence>
<dbReference type="InterPro" id="IPR027417">
    <property type="entry name" value="P-loop_NTPase"/>
</dbReference>
<dbReference type="GO" id="GO:0012505">
    <property type="term" value="C:endomembrane system"/>
    <property type="evidence" value="ECO:0007669"/>
    <property type="project" value="UniProtKB-SubCell"/>
</dbReference>
<evidence type="ECO:0000313" key="14">
    <source>
        <dbReference type="EMBL" id="CAI5768676.1"/>
    </source>
</evidence>
<dbReference type="CDD" id="cd18589">
    <property type="entry name" value="ABC_6TM_TAP1"/>
    <property type="match status" value="1"/>
</dbReference>
<dbReference type="InterPro" id="IPR011527">
    <property type="entry name" value="ABC1_TM_dom"/>
</dbReference>
<accession>A0AA35JZZ0</accession>
<dbReference type="SMART" id="SM00382">
    <property type="entry name" value="AAA"/>
    <property type="match status" value="1"/>
</dbReference>
<keyword evidence="7" id="KW-0653">Protein transport</keyword>
<feature type="domain" description="ABC transmembrane type-1" evidence="13">
    <location>
        <begin position="194"/>
        <end position="476"/>
    </location>
</feature>
<evidence type="ECO:0000256" key="9">
    <source>
        <dbReference type="ARBA" id="ARBA00022989"/>
    </source>
</evidence>
<dbReference type="GO" id="GO:0015421">
    <property type="term" value="F:ABC-type oligopeptide transporter activity"/>
    <property type="evidence" value="ECO:0007669"/>
    <property type="project" value="TreeGrafter"/>
</dbReference>
<evidence type="ECO:0000256" key="1">
    <source>
        <dbReference type="ARBA" id="ARBA00004127"/>
    </source>
</evidence>
<dbReference type="Gene3D" id="1.20.1560.10">
    <property type="entry name" value="ABC transporter type 1, transmembrane domain"/>
    <property type="match status" value="1"/>
</dbReference>
<dbReference type="SUPFAM" id="SSF90123">
    <property type="entry name" value="ABC transporter transmembrane region"/>
    <property type="match status" value="1"/>
</dbReference>
<dbReference type="InterPro" id="IPR039421">
    <property type="entry name" value="Type_1_exporter"/>
</dbReference>
<evidence type="ECO:0000313" key="15">
    <source>
        <dbReference type="Proteomes" id="UP001178461"/>
    </source>
</evidence>
<dbReference type="Pfam" id="PF00664">
    <property type="entry name" value="ABC_membrane"/>
    <property type="match status" value="1"/>
</dbReference>
<feature type="transmembrane region" description="Helical" evidence="11">
    <location>
        <begin position="233"/>
        <end position="255"/>
    </location>
</feature>
<evidence type="ECO:0000256" key="11">
    <source>
        <dbReference type="SAM" id="Phobius"/>
    </source>
</evidence>
<evidence type="ECO:0000256" key="6">
    <source>
        <dbReference type="ARBA" id="ARBA00022840"/>
    </source>
</evidence>
<dbReference type="PROSITE" id="PS50929">
    <property type="entry name" value="ABC_TM1F"/>
    <property type="match status" value="1"/>
</dbReference>
<keyword evidence="7" id="KW-0571">Peptide transport</keyword>
<keyword evidence="10 11" id="KW-0472">Membrane</keyword>
<feature type="transmembrane region" description="Helical" evidence="11">
    <location>
        <begin position="37"/>
        <end position="58"/>
    </location>
</feature>
<name>A0AA35JZZ0_9SAUR</name>
<comment type="subcellular location">
    <subcellularLocation>
        <location evidence="1">Endomembrane system</location>
        <topology evidence="1">Multi-pass membrane protein</topology>
    </subcellularLocation>
</comment>
<evidence type="ECO:0000256" key="7">
    <source>
        <dbReference type="ARBA" id="ARBA00022856"/>
    </source>
</evidence>
<evidence type="ECO:0000259" key="12">
    <source>
        <dbReference type="PROSITE" id="PS50893"/>
    </source>
</evidence>
<dbReference type="PANTHER" id="PTHR43394:SF13">
    <property type="entry name" value="ANTIGEN PEPTIDE TRANSPORTER 1"/>
    <property type="match status" value="1"/>
</dbReference>
<keyword evidence="8" id="KW-1278">Translocase</keyword>
<keyword evidence="3" id="KW-0813">Transport</keyword>
<dbReference type="GO" id="GO:0016020">
    <property type="term" value="C:membrane"/>
    <property type="evidence" value="ECO:0007669"/>
    <property type="project" value="InterPro"/>
</dbReference>
<gene>
    <name evidence="14" type="ORF">PODLI_1B037253</name>
</gene>
<feature type="transmembrane region" description="Helical" evidence="11">
    <location>
        <begin position="320"/>
        <end position="347"/>
    </location>
</feature>
<dbReference type="EMBL" id="OX395127">
    <property type="protein sequence ID" value="CAI5768676.1"/>
    <property type="molecule type" value="Genomic_DNA"/>
</dbReference>
<evidence type="ECO:0000256" key="5">
    <source>
        <dbReference type="ARBA" id="ARBA00022741"/>
    </source>
</evidence>
<comment type="similarity">
    <text evidence="2">Belongs to the ABC transporter superfamily. ABCB family. MHC peptide exporter (TC 3.A.1.209) subfamily.</text>
</comment>
<keyword evidence="5" id="KW-0547">Nucleotide-binding</keyword>
<sequence>MWGFPELHFAGLSSEGSCSSLSLSRILPAAEKMKPSWVPWVWIPPVALLDFFALRLAWHLLRLPCWSPLVASWAAALARCLLLTLSACAATCCGGPGGPGALQDSLLPAALLLSFLVPCYTTLQYLFLSEGVALELAHGWARADVFALSYVVVGASVLLWYHLAPHRKGEVETKSSASFWRLVATMRPDVLRFVAIAVLLVVSSLGEMAIPYYTGHVTDWITGEADPSAFERALWMMSALTVGSALGEFLCDYLYNTTMNHFHTRFQSNVFRAVLRQEVGFFHANKTGDITSRVTTDTDTMSEALSSDLSLLMWYLMRGVFLYAMMLWLSVPLTLFVTVALPFILLVPKLSGKFHKNLALQVQESLAKANEVATETFQAISTVRSFANEDGAARRYDQKLQETYKLNKWEAVAYAASMWTSDLSGLLLKVGILYYGGRLVTLGSVSSGELVTFVLYEMEFSSAVKVLLSVSPRVEKAVGSSEKLFEYIDRTPQISSSGTLTPQDLQGHVLMRDVSFSYPDREGPPVLKGVSLELRPGTVTALVGPSGSGKSTIVALLERFYEPQSGQVTLDGRELSKYDHRFLHEKVALVSQSPVLFARSLHRNIAYGLGEKSREEVAGVARRVGAHRFIARMSCGYDTDAGETGGQISGGQRQGVAIARALIRDPRVLILDDATSALDMESQQKVEKEIYEGEARHRRSVLLISHRLRSVERADRILVMEDGEIQEEGTHLELMEKKGVYWQLVQRQQNGAEGSNNGFVDVDHKHL</sequence>
<dbReference type="InterPro" id="IPR036640">
    <property type="entry name" value="ABC1_TM_sf"/>
</dbReference>
<dbReference type="FunFam" id="3.40.50.300:FF:000140">
    <property type="entry name" value="Lipid A export ATP-binding/permease protein MsbA"/>
    <property type="match status" value="1"/>
</dbReference>
<dbReference type="AlphaFoldDB" id="A0AA35JZZ0"/>
<dbReference type="InterPro" id="IPR003439">
    <property type="entry name" value="ABC_transporter-like_ATP-bd"/>
</dbReference>
<evidence type="ECO:0000256" key="3">
    <source>
        <dbReference type="ARBA" id="ARBA00022448"/>
    </source>
</evidence>
<evidence type="ECO:0000256" key="8">
    <source>
        <dbReference type="ARBA" id="ARBA00022967"/>
    </source>
</evidence>
<organism evidence="14 15">
    <name type="scientific">Podarcis lilfordi</name>
    <name type="common">Lilford's wall lizard</name>
    <dbReference type="NCBI Taxonomy" id="74358"/>
    <lineage>
        <taxon>Eukaryota</taxon>
        <taxon>Metazoa</taxon>
        <taxon>Chordata</taxon>
        <taxon>Craniata</taxon>
        <taxon>Vertebrata</taxon>
        <taxon>Euteleostomi</taxon>
        <taxon>Lepidosauria</taxon>
        <taxon>Squamata</taxon>
        <taxon>Bifurcata</taxon>
        <taxon>Unidentata</taxon>
        <taxon>Episquamata</taxon>
        <taxon>Laterata</taxon>
        <taxon>Lacertibaenia</taxon>
        <taxon>Lacertidae</taxon>
        <taxon>Podarcis</taxon>
    </lineage>
</organism>
<keyword evidence="9 11" id="KW-1133">Transmembrane helix</keyword>
<dbReference type="Proteomes" id="UP001178461">
    <property type="component" value="Chromosome 2"/>
</dbReference>
<dbReference type="PRINTS" id="PR01896">
    <property type="entry name" value="TAP1PROTEIN"/>
</dbReference>
<dbReference type="GO" id="GO:0005524">
    <property type="term" value="F:ATP binding"/>
    <property type="evidence" value="ECO:0007669"/>
    <property type="project" value="UniProtKB-KW"/>
</dbReference>
<dbReference type="Pfam" id="PF00005">
    <property type="entry name" value="ABC_tran"/>
    <property type="match status" value="1"/>
</dbReference>
<keyword evidence="4 11" id="KW-0812">Transmembrane</keyword>
<feature type="transmembrane region" description="Helical" evidence="11">
    <location>
        <begin position="190"/>
        <end position="213"/>
    </location>
</feature>
<keyword evidence="6" id="KW-0067">ATP-binding</keyword>
<protein>
    <submittedName>
        <fullName evidence="14">Antigen peptide transporter 1</fullName>
    </submittedName>
</protein>
<dbReference type="GO" id="GO:0016887">
    <property type="term" value="F:ATP hydrolysis activity"/>
    <property type="evidence" value="ECO:0007669"/>
    <property type="project" value="InterPro"/>
</dbReference>
<evidence type="ECO:0000256" key="10">
    <source>
        <dbReference type="ARBA" id="ARBA00023136"/>
    </source>
</evidence>
<dbReference type="Gene3D" id="3.40.50.300">
    <property type="entry name" value="P-loop containing nucleotide triphosphate hydrolases"/>
    <property type="match status" value="1"/>
</dbReference>
<dbReference type="SUPFAM" id="SSF52540">
    <property type="entry name" value="P-loop containing nucleoside triphosphate hydrolases"/>
    <property type="match status" value="1"/>
</dbReference>
<dbReference type="PROSITE" id="PS50893">
    <property type="entry name" value="ABC_TRANSPORTER_2"/>
    <property type="match status" value="1"/>
</dbReference>
<feature type="domain" description="ABC transporter" evidence="12">
    <location>
        <begin position="509"/>
        <end position="747"/>
    </location>
</feature>
<dbReference type="PANTHER" id="PTHR43394">
    <property type="entry name" value="ATP-DEPENDENT PERMEASE MDL1, MITOCHONDRIAL"/>
    <property type="match status" value="1"/>
</dbReference>
<proteinExistence type="inferred from homology"/>